<dbReference type="SUPFAM" id="SSF88659">
    <property type="entry name" value="Sigma3 and sigma4 domains of RNA polymerase sigma factors"/>
    <property type="match status" value="1"/>
</dbReference>
<dbReference type="InterPro" id="IPR013324">
    <property type="entry name" value="RNA_pol_sigma_r3/r4-like"/>
</dbReference>
<dbReference type="AlphaFoldDB" id="A0A1H1BQZ8"/>
<dbReference type="InterPro" id="IPR006523">
    <property type="entry name" value="RinA"/>
</dbReference>
<proteinExistence type="predicted"/>
<evidence type="ECO:0000313" key="1">
    <source>
        <dbReference type="EMBL" id="SDQ54348.1"/>
    </source>
</evidence>
<protein>
    <submittedName>
        <fullName evidence="1">Phage transcriptional activator, RinA family</fullName>
    </submittedName>
</protein>
<dbReference type="RefSeq" id="WP_176944141.1">
    <property type="nucleotide sequence ID" value="NZ_CP084916.1"/>
</dbReference>
<accession>A0A1H1BQZ8</accession>
<reference evidence="2" key="1">
    <citation type="submission" date="2016-10" db="EMBL/GenBank/DDBJ databases">
        <authorList>
            <person name="Varghese N."/>
            <person name="Submissions S."/>
        </authorList>
    </citation>
    <scope>NUCLEOTIDE SEQUENCE [LARGE SCALE GENOMIC DNA]</scope>
    <source>
        <strain evidence="2">MPL-11</strain>
    </source>
</reference>
<keyword evidence="2" id="KW-1185">Reference proteome</keyword>
<evidence type="ECO:0000313" key="2">
    <source>
        <dbReference type="Proteomes" id="UP000199481"/>
    </source>
</evidence>
<organism evidence="1 2">
    <name type="scientific">Carnobacterium viridans</name>
    <dbReference type="NCBI Taxonomy" id="174587"/>
    <lineage>
        <taxon>Bacteria</taxon>
        <taxon>Bacillati</taxon>
        <taxon>Bacillota</taxon>
        <taxon>Bacilli</taxon>
        <taxon>Lactobacillales</taxon>
        <taxon>Carnobacteriaceae</taxon>
        <taxon>Carnobacterium</taxon>
    </lineage>
</organism>
<gene>
    <name evidence="1" type="ORF">SAMN04487752_2699</name>
</gene>
<dbReference type="EMBL" id="FNJW01000008">
    <property type="protein sequence ID" value="SDQ54348.1"/>
    <property type="molecule type" value="Genomic_DNA"/>
</dbReference>
<sequence>MRKGTYSFIEQTLLDYNEIDKHIKNRVEEITYPVSIPDDNIGGSSAGTISNPTERLAVTIIDDMLISNLNRTKNVVDEVLEGLEPDARKVIYLYYIDSPRKYTWTGVALESNFSESYCRKIRNVVFEKIAKKLGMPI</sequence>
<dbReference type="Proteomes" id="UP000199481">
    <property type="component" value="Unassembled WGS sequence"/>
</dbReference>
<dbReference type="NCBIfam" id="TIGR01636">
    <property type="entry name" value="phage_rinA"/>
    <property type="match status" value="1"/>
</dbReference>
<name>A0A1H1BQZ8_9LACT</name>